<organism evidence="2 3">
    <name type="scientific">Lophium mytilinum</name>
    <dbReference type="NCBI Taxonomy" id="390894"/>
    <lineage>
        <taxon>Eukaryota</taxon>
        <taxon>Fungi</taxon>
        <taxon>Dikarya</taxon>
        <taxon>Ascomycota</taxon>
        <taxon>Pezizomycotina</taxon>
        <taxon>Dothideomycetes</taxon>
        <taxon>Pleosporomycetidae</taxon>
        <taxon>Mytilinidiales</taxon>
        <taxon>Mytilinidiaceae</taxon>
        <taxon>Lophium</taxon>
    </lineage>
</organism>
<keyword evidence="1" id="KW-0732">Signal</keyword>
<dbReference type="OrthoDB" id="5046242at2759"/>
<evidence type="ECO:0000313" key="2">
    <source>
        <dbReference type="EMBL" id="KAF2489352.1"/>
    </source>
</evidence>
<dbReference type="Gene3D" id="3.30.70.1990">
    <property type="match status" value="1"/>
</dbReference>
<dbReference type="Gene3D" id="3.50.50.60">
    <property type="entry name" value="FAD/NAD(P)-binding domain"/>
    <property type="match status" value="1"/>
</dbReference>
<keyword evidence="3" id="KW-1185">Reference proteome</keyword>
<dbReference type="Pfam" id="PF13450">
    <property type="entry name" value="NAD_binding_8"/>
    <property type="match status" value="1"/>
</dbReference>
<protein>
    <submittedName>
        <fullName evidence="2">FAD/NAD(P)-binding domain-containing protein</fullName>
    </submittedName>
</protein>
<evidence type="ECO:0000313" key="3">
    <source>
        <dbReference type="Proteomes" id="UP000799750"/>
    </source>
</evidence>
<feature type="chain" id="PRO_5025500642" evidence="1">
    <location>
        <begin position="17"/>
        <end position="483"/>
    </location>
</feature>
<accession>A0A6A6QAS0</accession>
<dbReference type="InterPro" id="IPR036188">
    <property type="entry name" value="FAD/NAD-bd_sf"/>
</dbReference>
<reference evidence="2" key="1">
    <citation type="journal article" date="2020" name="Stud. Mycol.">
        <title>101 Dothideomycetes genomes: a test case for predicting lifestyles and emergence of pathogens.</title>
        <authorList>
            <person name="Haridas S."/>
            <person name="Albert R."/>
            <person name="Binder M."/>
            <person name="Bloem J."/>
            <person name="Labutti K."/>
            <person name="Salamov A."/>
            <person name="Andreopoulos B."/>
            <person name="Baker S."/>
            <person name="Barry K."/>
            <person name="Bills G."/>
            <person name="Bluhm B."/>
            <person name="Cannon C."/>
            <person name="Castanera R."/>
            <person name="Culley D."/>
            <person name="Daum C."/>
            <person name="Ezra D."/>
            <person name="Gonzalez J."/>
            <person name="Henrissat B."/>
            <person name="Kuo A."/>
            <person name="Liang C."/>
            <person name="Lipzen A."/>
            <person name="Lutzoni F."/>
            <person name="Magnuson J."/>
            <person name="Mondo S."/>
            <person name="Nolan M."/>
            <person name="Ohm R."/>
            <person name="Pangilinan J."/>
            <person name="Park H.-J."/>
            <person name="Ramirez L."/>
            <person name="Alfaro M."/>
            <person name="Sun H."/>
            <person name="Tritt A."/>
            <person name="Yoshinaga Y."/>
            <person name="Zwiers L.-H."/>
            <person name="Turgeon B."/>
            <person name="Goodwin S."/>
            <person name="Spatafora J."/>
            <person name="Crous P."/>
            <person name="Grigoriev I."/>
        </authorList>
    </citation>
    <scope>NUCLEOTIDE SEQUENCE</scope>
    <source>
        <strain evidence="2">CBS 269.34</strain>
    </source>
</reference>
<dbReference type="Gene3D" id="1.10.405.20">
    <property type="match status" value="1"/>
</dbReference>
<evidence type="ECO:0000256" key="1">
    <source>
        <dbReference type="SAM" id="SignalP"/>
    </source>
</evidence>
<name>A0A6A6QAS0_9PEZI</name>
<dbReference type="Proteomes" id="UP000799750">
    <property type="component" value="Unassembled WGS sequence"/>
</dbReference>
<proteinExistence type="predicted"/>
<gene>
    <name evidence="2" type="ORF">BU16DRAFT_544743</name>
</gene>
<feature type="signal peptide" evidence="1">
    <location>
        <begin position="1"/>
        <end position="16"/>
    </location>
</feature>
<dbReference type="AlphaFoldDB" id="A0A6A6QAS0"/>
<dbReference type="SUPFAM" id="SSF51905">
    <property type="entry name" value="FAD/NAD(P)-binding domain"/>
    <property type="match status" value="1"/>
</dbReference>
<dbReference type="PRINTS" id="PR00419">
    <property type="entry name" value="ADXRDTASE"/>
</dbReference>
<dbReference type="EMBL" id="MU004199">
    <property type="protein sequence ID" value="KAF2489352.1"/>
    <property type="molecule type" value="Genomic_DNA"/>
</dbReference>
<sequence length="483" mass="53169">MFFLWAVLCVFGFANALPLQVTPRGIDLPVCIVGAGPAGLAAAKRLESKGQKAVIFEKQVEVGGKCQTYYDKGGFHPLGALLFSNATYTETVKIVDAANVPIYPFSAQGGGQNWEYNWTTGATMQDAPLSVQFQAALSGEIGKYIQLWNQVFAPISGIGYKKGVPHNLTVSTADWLSTNGFQYLPALIIPAMTPYGYGDFRQVPILYMLQYFTPDIVLFFAGQHTGYLVDFHNVFKNFAASLSTTEIHLNTTIEWIDRSGSTPVLRYHDPHPETYHNHTEPCQHPSHTKIQVCSALIMAFPPTLEALEGAHLDISTAEQAAFGPVGVNTYYSGAVRTRTPYGLAFNIEQPTPFTPPDADGEPVTVIKLSPYSDVATTWSWGAYRVPQTIQQAKELLKCTLSKFNKDPRNATDVAVPVTDADVVGFRKWDYFPHYDTEQLVVGAYDKFNALQGKQKTYYASGLNGFETIEFAVRAGYDVADSIC</sequence>